<name>X1DKS2_9ZZZZ</name>
<reference evidence="1" key="1">
    <citation type="journal article" date="2014" name="Front. Microbiol.">
        <title>High frequency of phylogenetically diverse reductive dehalogenase-homologous genes in deep subseafloor sedimentary metagenomes.</title>
        <authorList>
            <person name="Kawai M."/>
            <person name="Futagami T."/>
            <person name="Toyoda A."/>
            <person name="Takaki Y."/>
            <person name="Nishi S."/>
            <person name="Hori S."/>
            <person name="Arai W."/>
            <person name="Tsubouchi T."/>
            <person name="Morono Y."/>
            <person name="Uchiyama I."/>
            <person name="Ito T."/>
            <person name="Fujiyama A."/>
            <person name="Inagaki F."/>
            <person name="Takami H."/>
        </authorList>
    </citation>
    <scope>NUCLEOTIDE SEQUENCE</scope>
    <source>
        <strain evidence="1">Expedition CK06-06</strain>
    </source>
</reference>
<proteinExistence type="predicted"/>
<dbReference type="EMBL" id="BART01038440">
    <property type="protein sequence ID" value="GAH05609.1"/>
    <property type="molecule type" value="Genomic_DNA"/>
</dbReference>
<gene>
    <name evidence="1" type="ORF">S01H4_63752</name>
</gene>
<dbReference type="AlphaFoldDB" id="X1DKS2"/>
<feature type="non-terminal residue" evidence="1">
    <location>
        <position position="39"/>
    </location>
</feature>
<comment type="caution">
    <text evidence="1">The sequence shown here is derived from an EMBL/GenBank/DDBJ whole genome shotgun (WGS) entry which is preliminary data.</text>
</comment>
<organism evidence="1">
    <name type="scientific">marine sediment metagenome</name>
    <dbReference type="NCBI Taxonomy" id="412755"/>
    <lineage>
        <taxon>unclassified sequences</taxon>
        <taxon>metagenomes</taxon>
        <taxon>ecological metagenomes</taxon>
    </lineage>
</organism>
<protein>
    <submittedName>
        <fullName evidence="1">Uncharacterized protein</fullName>
    </submittedName>
</protein>
<sequence length="39" mass="4345">MEEAIKMPPLHVCPYITYAHICIPNENVAACKTCSVPTR</sequence>
<accession>X1DKS2</accession>
<evidence type="ECO:0000313" key="1">
    <source>
        <dbReference type="EMBL" id="GAH05609.1"/>
    </source>
</evidence>